<dbReference type="Gene3D" id="3.90.1580.10">
    <property type="entry name" value="paralog of FGE (formylglycine-generating enzyme)"/>
    <property type="match status" value="1"/>
</dbReference>
<dbReference type="GO" id="GO:0120147">
    <property type="term" value="F:formylglycine-generating oxidase activity"/>
    <property type="evidence" value="ECO:0007669"/>
    <property type="project" value="TreeGrafter"/>
</dbReference>
<dbReference type="InterPro" id="IPR016187">
    <property type="entry name" value="CTDL_fold"/>
</dbReference>
<dbReference type="InterPro" id="IPR042095">
    <property type="entry name" value="SUMF_sf"/>
</dbReference>
<keyword evidence="1" id="KW-0812">Transmembrane</keyword>
<feature type="domain" description="Sulfatase-modifying factor enzyme-like" evidence="2">
    <location>
        <begin position="79"/>
        <end position="335"/>
    </location>
</feature>
<sequence>MGVFIFQNGSNSGWKRIDRSRQIWPSAVYFGFILAGLLGTYFLMTRLIDAPRTLPDSARASESYRLLPTLTAVSVKRRATLILIPAGTVQIGDNNGPSAERPAFEFRSRAFLMDRTPVTVSQFADFVKVTRYKTDAERYGFGGHLEKSSGAWVAVPGASWRYPLGPKRSPALDDHPVTQVSWFDANEFCRAYGLRLPTESEWERAARMGQTPDGHVFKAGDPIELSHRYLLNAWEGTFPLANTGADGYQTTSPVGAFGVTPSGLTDMAGNVWEWTSSRYLPYGAPQQESTRIPAEMVSRGGSFLCSPEFCQGYRASARNHTTPDTSLENIGFRCAADPGLPTESRKESQ</sequence>
<evidence type="ECO:0000259" key="2">
    <source>
        <dbReference type="Pfam" id="PF03781"/>
    </source>
</evidence>
<evidence type="ECO:0000313" key="3">
    <source>
        <dbReference type="EMBL" id="UWZ82823.1"/>
    </source>
</evidence>
<gene>
    <name evidence="3" type="ORF">MOP44_19915</name>
</gene>
<dbReference type="PANTHER" id="PTHR23150:SF19">
    <property type="entry name" value="FORMYLGLYCINE-GENERATING ENZYME"/>
    <property type="match status" value="1"/>
</dbReference>
<evidence type="ECO:0000256" key="1">
    <source>
        <dbReference type="SAM" id="Phobius"/>
    </source>
</evidence>
<feature type="transmembrane region" description="Helical" evidence="1">
    <location>
        <begin position="23"/>
        <end position="44"/>
    </location>
</feature>
<accession>A0A9J7BJG8</accession>
<keyword evidence="1" id="KW-0472">Membrane</keyword>
<dbReference type="InterPro" id="IPR005532">
    <property type="entry name" value="SUMF_dom"/>
</dbReference>
<proteinExistence type="predicted"/>
<organism evidence="3 4">
    <name type="scientific">Occallatibacter riparius</name>
    <dbReference type="NCBI Taxonomy" id="1002689"/>
    <lineage>
        <taxon>Bacteria</taxon>
        <taxon>Pseudomonadati</taxon>
        <taxon>Acidobacteriota</taxon>
        <taxon>Terriglobia</taxon>
        <taxon>Terriglobales</taxon>
        <taxon>Acidobacteriaceae</taxon>
        <taxon>Occallatibacter</taxon>
    </lineage>
</organism>
<keyword evidence="1" id="KW-1133">Transmembrane helix</keyword>
<dbReference type="EMBL" id="CP093313">
    <property type="protein sequence ID" value="UWZ82823.1"/>
    <property type="molecule type" value="Genomic_DNA"/>
</dbReference>
<dbReference type="AlphaFoldDB" id="A0A9J7BJG8"/>
<reference evidence="3" key="1">
    <citation type="submission" date="2021-04" db="EMBL/GenBank/DDBJ databases">
        <title>Phylogenetic analysis of Acidobacteriaceae.</title>
        <authorList>
            <person name="Qiu L."/>
            <person name="Zhang Q."/>
        </authorList>
    </citation>
    <scope>NUCLEOTIDE SEQUENCE</scope>
    <source>
        <strain evidence="3">DSM 25168</strain>
    </source>
</reference>
<dbReference type="InterPro" id="IPR051043">
    <property type="entry name" value="Sulfatase_Mod_Factor_Kinase"/>
</dbReference>
<dbReference type="SUPFAM" id="SSF56436">
    <property type="entry name" value="C-type lectin-like"/>
    <property type="match status" value="1"/>
</dbReference>
<evidence type="ECO:0000313" key="4">
    <source>
        <dbReference type="Proteomes" id="UP001059380"/>
    </source>
</evidence>
<dbReference type="Proteomes" id="UP001059380">
    <property type="component" value="Chromosome"/>
</dbReference>
<dbReference type="KEGG" id="orp:MOP44_19915"/>
<name>A0A9J7BJG8_9BACT</name>
<dbReference type="Pfam" id="PF03781">
    <property type="entry name" value="FGE-sulfatase"/>
    <property type="match status" value="1"/>
</dbReference>
<protein>
    <submittedName>
        <fullName evidence="3">Formylglycine-generating enzyme family protein</fullName>
    </submittedName>
</protein>
<keyword evidence="4" id="KW-1185">Reference proteome</keyword>
<dbReference type="RefSeq" id="WP_260792071.1">
    <property type="nucleotide sequence ID" value="NZ_CP093313.1"/>
</dbReference>
<dbReference type="PANTHER" id="PTHR23150">
    <property type="entry name" value="SULFATASE MODIFYING FACTOR 1, 2"/>
    <property type="match status" value="1"/>
</dbReference>